<keyword evidence="4 14" id="KW-0808">Transferase</keyword>
<dbReference type="Gene3D" id="6.10.340.10">
    <property type="match status" value="1"/>
</dbReference>
<comment type="caution">
    <text evidence="14">The sequence shown here is derived from an EMBL/GenBank/DDBJ whole genome shotgun (WGS) entry which is preliminary data.</text>
</comment>
<accession>A0ABW3UP28</accession>
<keyword evidence="7 14" id="KW-0418">Kinase</keyword>
<keyword evidence="2" id="KW-1003">Cell membrane</keyword>
<evidence type="ECO:0000256" key="8">
    <source>
        <dbReference type="ARBA" id="ARBA00022840"/>
    </source>
</evidence>
<dbReference type="PANTHER" id="PTHR34220:SF11">
    <property type="entry name" value="SENSOR PROTEIN KINASE HPTS"/>
    <property type="match status" value="1"/>
</dbReference>
<dbReference type="SUPFAM" id="SSF55874">
    <property type="entry name" value="ATPase domain of HSP90 chaperone/DNA topoisomerase II/histidine kinase"/>
    <property type="match status" value="1"/>
</dbReference>
<comment type="subcellular location">
    <subcellularLocation>
        <location evidence="1">Cell membrane</location>
        <topology evidence="1">Multi-pass membrane protein</topology>
    </subcellularLocation>
</comment>
<dbReference type="GO" id="GO:0004673">
    <property type="term" value="F:protein histidine kinase activity"/>
    <property type="evidence" value="ECO:0007669"/>
    <property type="project" value="UniProtKB-EC"/>
</dbReference>
<keyword evidence="15" id="KW-1185">Reference proteome</keyword>
<dbReference type="RefSeq" id="WP_345588440.1">
    <property type="nucleotide sequence ID" value="NZ_BAABJG010000015.1"/>
</dbReference>
<sequence length="603" mass="69664">MSARRGRVIRKKFYDLFYGISFKQRIRSSFILLIILAISVVGTSSYWIASKELQKNAFTSSQEAVDKTTQILDDKLNSISISLRSLMLSDAFRQMMLDVQSNNISNYYVHLSGFQYVFSQLSYNDPLIESILIATPIGDFYPTAQRRSQSLSFYESNLYYEIKDKPDGLWVKGHTDIFFTGEKRVLSFVTKGTQDNVTSTNVFIVVNINENSLIGVINKHSSQNDSNYFMIDSKGEDVIRTAWSTQHNLMKDELFLRNVSSNTRGSFFHSFDKTDYLVNYTRSGVVKDWLLFGMQPKDKLLEQMNLVQRTTIFIMIVFLLVAWLFSNKLTALLLNPLFKLQRLMREVEDTRLSVRFESRYRDEVAQVGFQFNRMLDEINRLIDDVKSSEAGKRKAELRSLTAQMEPHFLYNTLNTIYCKSVMGENNDVNEMILALSQMFQLGLSGGRDWNTLEDELSHAQQYCAIQQKCYEGLFEYVINISDEQLLTCYVPKILLQPIIENSIQHGFSNRRSGGIIRVSVSREHNMLHLVIEDNGTGMEMDKVMQAMIHQVSSKKGYAIYNILNRLQLYYGEKASMELFSSLGSGARTDLWIPIRKREGEYYE</sequence>
<keyword evidence="8" id="KW-0067">ATP-binding</keyword>
<feature type="transmembrane region" description="Helical" evidence="12">
    <location>
        <begin position="312"/>
        <end position="334"/>
    </location>
</feature>
<evidence type="ECO:0000256" key="1">
    <source>
        <dbReference type="ARBA" id="ARBA00004651"/>
    </source>
</evidence>
<dbReference type="EC" id="2.7.13.3" evidence="14"/>
<dbReference type="Pfam" id="PF00672">
    <property type="entry name" value="HAMP"/>
    <property type="match status" value="1"/>
</dbReference>
<evidence type="ECO:0000256" key="3">
    <source>
        <dbReference type="ARBA" id="ARBA00022553"/>
    </source>
</evidence>
<dbReference type="InterPro" id="IPR003660">
    <property type="entry name" value="HAMP_dom"/>
</dbReference>
<dbReference type="SUPFAM" id="SSF158472">
    <property type="entry name" value="HAMP domain-like"/>
    <property type="match status" value="1"/>
</dbReference>
<keyword evidence="10" id="KW-0902">Two-component regulatory system</keyword>
<dbReference type="InterPro" id="IPR036890">
    <property type="entry name" value="HATPase_C_sf"/>
</dbReference>
<evidence type="ECO:0000256" key="9">
    <source>
        <dbReference type="ARBA" id="ARBA00022989"/>
    </source>
</evidence>
<reference evidence="15" key="1">
    <citation type="journal article" date="2019" name="Int. J. Syst. Evol. Microbiol.">
        <title>The Global Catalogue of Microorganisms (GCM) 10K type strain sequencing project: providing services to taxonomists for standard genome sequencing and annotation.</title>
        <authorList>
            <consortium name="The Broad Institute Genomics Platform"/>
            <consortium name="The Broad Institute Genome Sequencing Center for Infectious Disease"/>
            <person name="Wu L."/>
            <person name="Ma J."/>
        </authorList>
    </citation>
    <scope>NUCLEOTIDE SEQUENCE [LARGE SCALE GENOMIC DNA]</scope>
    <source>
        <strain evidence="15">CCUG 53270</strain>
    </source>
</reference>
<evidence type="ECO:0000256" key="5">
    <source>
        <dbReference type="ARBA" id="ARBA00022692"/>
    </source>
</evidence>
<proteinExistence type="predicted"/>
<evidence type="ECO:0000256" key="2">
    <source>
        <dbReference type="ARBA" id="ARBA00022475"/>
    </source>
</evidence>
<evidence type="ECO:0000313" key="15">
    <source>
        <dbReference type="Proteomes" id="UP001597180"/>
    </source>
</evidence>
<evidence type="ECO:0000256" key="6">
    <source>
        <dbReference type="ARBA" id="ARBA00022741"/>
    </source>
</evidence>
<dbReference type="SMART" id="SM00304">
    <property type="entry name" value="HAMP"/>
    <property type="match status" value="1"/>
</dbReference>
<dbReference type="PROSITE" id="PS50885">
    <property type="entry name" value="HAMP"/>
    <property type="match status" value="1"/>
</dbReference>
<keyword evidence="5 12" id="KW-0812">Transmembrane</keyword>
<evidence type="ECO:0000256" key="12">
    <source>
        <dbReference type="SAM" id="Phobius"/>
    </source>
</evidence>
<organism evidence="14 15">
    <name type="scientific">Paenibacillus vulneris</name>
    <dbReference type="NCBI Taxonomy" id="1133364"/>
    <lineage>
        <taxon>Bacteria</taxon>
        <taxon>Bacillati</taxon>
        <taxon>Bacillota</taxon>
        <taxon>Bacilli</taxon>
        <taxon>Bacillales</taxon>
        <taxon>Paenibacillaceae</taxon>
        <taxon>Paenibacillus</taxon>
    </lineage>
</organism>
<evidence type="ECO:0000256" key="11">
    <source>
        <dbReference type="ARBA" id="ARBA00023136"/>
    </source>
</evidence>
<dbReference type="CDD" id="cd06225">
    <property type="entry name" value="HAMP"/>
    <property type="match status" value="1"/>
</dbReference>
<dbReference type="EMBL" id="JBHTLU010000031">
    <property type="protein sequence ID" value="MFD1222702.1"/>
    <property type="molecule type" value="Genomic_DNA"/>
</dbReference>
<dbReference type="Proteomes" id="UP001597180">
    <property type="component" value="Unassembled WGS sequence"/>
</dbReference>
<dbReference type="InterPro" id="IPR050640">
    <property type="entry name" value="Bact_2-comp_sensor_kinase"/>
</dbReference>
<dbReference type="InterPro" id="IPR010559">
    <property type="entry name" value="Sig_transdc_His_kin_internal"/>
</dbReference>
<gene>
    <name evidence="14" type="ORF">ACFQ4B_21530</name>
</gene>
<keyword evidence="3" id="KW-0597">Phosphoprotein</keyword>
<evidence type="ECO:0000259" key="13">
    <source>
        <dbReference type="PROSITE" id="PS50885"/>
    </source>
</evidence>
<feature type="domain" description="HAMP" evidence="13">
    <location>
        <begin position="331"/>
        <end position="383"/>
    </location>
</feature>
<keyword evidence="11 12" id="KW-0472">Membrane</keyword>
<dbReference type="Gene3D" id="3.30.565.10">
    <property type="entry name" value="Histidine kinase-like ATPase, C-terminal domain"/>
    <property type="match status" value="1"/>
</dbReference>
<protein>
    <submittedName>
        <fullName evidence="14">Sensor histidine kinase</fullName>
        <ecNumber evidence="14">2.7.13.3</ecNumber>
    </submittedName>
</protein>
<keyword evidence="9 12" id="KW-1133">Transmembrane helix</keyword>
<evidence type="ECO:0000256" key="7">
    <source>
        <dbReference type="ARBA" id="ARBA00022777"/>
    </source>
</evidence>
<name>A0ABW3UP28_9BACL</name>
<dbReference type="PANTHER" id="PTHR34220">
    <property type="entry name" value="SENSOR HISTIDINE KINASE YPDA"/>
    <property type="match status" value="1"/>
</dbReference>
<keyword evidence="6" id="KW-0547">Nucleotide-binding</keyword>
<evidence type="ECO:0000313" key="14">
    <source>
        <dbReference type="EMBL" id="MFD1222702.1"/>
    </source>
</evidence>
<evidence type="ECO:0000256" key="10">
    <source>
        <dbReference type="ARBA" id="ARBA00023012"/>
    </source>
</evidence>
<feature type="transmembrane region" description="Helical" evidence="12">
    <location>
        <begin position="30"/>
        <end position="49"/>
    </location>
</feature>
<dbReference type="Pfam" id="PF06580">
    <property type="entry name" value="His_kinase"/>
    <property type="match status" value="1"/>
</dbReference>
<evidence type="ECO:0000256" key="4">
    <source>
        <dbReference type="ARBA" id="ARBA00022679"/>
    </source>
</evidence>